<reference evidence="2 3" key="1">
    <citation type="submission" date="2018-10" db="EMBL/GenBank/DDBJ databases">
        <title>Genomic Encyclopedia of Archaeal and Bacterial Type Strains, Phase II (KMG-II): from individual species to whole genera.</title>
        <authorList>
            <person name="Goeker M."/>
        </authorList>
    </citation>
    <scope>NUCLEOTIDE SEQUENCE [LARGE SCALE GENOMIC DNA]</scope>
    <source>
        <strain evidence="2 3">DSM 19839</strain>
    </source>
</reference>
<keyword evidence="3" id="KW-1185">Reference proteome</keyword>
<dbReference type="Pfam" id="PF19578">
    <property type="entry name" value="DUF6090"/>
    <property type="match status" value="1"/>
</dbReference>
<evidence type="ECO:0000313" key="2">
    <source>
        <dbReference type="EMBL" id="RKS42782.1"/>
    </source>
</evidence>
<name>A0A495P057_9FLAO</name>
<sequence length="246" mass="28782">MIRFFRKIRQQLLSQDKFSKYLLYAVGEILLVVIGILIALQINNFNEDRKARDKEQIVLKNLKEDFLANQKIIDRSLAVHEYHLNELKSYLKHLGPNVPALTDSIYKFDVSDYGKLNLINGTLQAVINTDKFEIIQNELLKKKLSTYPSIFATYKEFEDVNRDIVINKHRALGEKYTSILRLDESLLDIAEPHKSDFLAWARDPQHQNNTVNRINIIRNKLIPALMEVQAKNHEILELLDEEIRKE</sequence>
<keyword evidence="1" id="KW-0812">Transmembrane</keyword>
<evidence type="ECO:0000313" key="3">
    <source>
        <dbReference type="Proteomes" id="UP000276282"/>
    </source>
</evidence>
<organism evidence="2 3">
    <name type="scientific">Gillisia mitskevichiae</name>
    <dbReference type="NCBI Taxonomy" id="270921"/>
    <lineage>
        <taxon>Bacteria</taxon>
        <taxon>Pseudomonadati</taxon>
        <taxon>Bacteroidota</taxon>
        <taxon>Flavobacteriia</taxon>
        <taxon>Flavobacteriales</taxon>
        <taxon>Flavobacteriaceae</taxon>
        <taxon>Gillisia</taxon>
    </lineage>
</organism>
<dbReference type="OrthoDB" id="821805at2"/>
<keyword evidence="1" id="KW-1133">Transmembrane helix</keyword>
<gene>
    <name evidence="2" type="ORF">BC962_3069</name>
</gene>
<dbReference type="EMBL" id="RBLG01000006">
    <property type="protein sequence ID" value="RKS42782.1"/>
    <property type="molecule type" value="Genomic_DNA"/>
</dbReference>
<dbReference type="InterPro" id="IPR045749">
    <property type="entry name" value="DUF6090"/>
</dbReference>
<comment type="caution">
    <text evidence="2">The sequence shown here is derived from an EMBL/GenBank/DDBJ whole genome shotgun (WGS) entry which is preliminary data.</text>
</comment>
<feature type="transmembrane region" description="Helical" evidence="1">
    <location>
        <begin position="21"/>
        <end position="42"/>
    </location>
</feature>
<protein>
    <submittedName>
        <fullName evidence="2">Uncharacterized protein</fullName>
    </submittedName>
</protein>
<proteinExistence type="predicted"/>
<keyword evidence="1" id="KW-0472">Membrane</keyword>
<accession>A0A495P057</accession>
<dbReference type="Proteomes" id="UP000276282">
    <property type="component" value="Unassembled WGS sequence"/>
</dbReference>
<dbReference type="RefSeq" id="WP_121346856.1">
    <property type="nucleotide sequence ID" value="NZ_RBLG01000006.1"/>
</dbReference>
<dbReference type="AlphaFoldDB" id="A0A495P057"/>
<evidence type="ECO:0000256" key="1">
    <source>
        <dbReference type="SAM" id="Phobius"/>
    </source>
</evidence>